<reference evidence="2" key="1">
    <citation type="submission" date="2018-02" db="EMBL/GenBank/DDBJ databases">
        <title>Rhizophora mucronata_Transcriptome.</title>
        <authorList>
            <person name="Meera S.P."/>
            <person name="Sreeshan A."/>
            <person name="Augustine A."/>
        </authorList>
    </citation>
    <scope>NUCLEOTIDE SEQUENCE</scope>
    <source>
        <tissue evidence="2">Leaf</tissue>
    </source>
</reference>
<dbReference type="AlphaFoldDB" id="A0A2P2J576"/>
<feature type="transmembrane region" description="Helical" evidence="1">
    <location>
        <begin position="37"/>
        <end position="62"/>
    </location>
</feature>
<proteinExistence type="predicted"/>
<keyword evidence="1" id="KW-0812">Transmembrane</keyword>
<evidence type="ECO:0000313" key="2">
    <source>
        <dbReference type="EMBL" id="MBW88547.1"/>
    </source>
</evidence>
<protein>
    <submittedName>
        <fullName evidence="2">Uncharacterized protein</fullName>
    </submittedName>
</protein>
<keyword evidence="1" id="KW-0472">Membrane</keyword>
<sequence>MGCLDTRKEVYIFLSLFDMCRIWNFNCWSINKYGQSFYLMGIAISTLSSVIILACSFSTYSVESTEIATSLF</sequence>
<organism evidence="2">
    <name type="scientific">Rhizophora mucronata</name>
    <name type="common">Asiatic mangrove</name>
    <dbReference type="NCBI Taxonomy" id="61149"/>
    <lineage>
        <taxon>Eukaryota</taxon>
        <taxon>Viridiplantae</taxon>
        <taxon>Streptophyta</taxon>
        <taxon>Embryophyta</taxon>
        <taxon>Tracheophyta</taxon>
        <taxon>Spermatophyta</taxon>
        <taxon>Magnoliopsida</taxon>
        <taxon>eudicotyledons</taxon>
        <taxon>Gunneridae</taxon>
        <taxon>Pentapetalae</taxon>
        <taxon>rosids</taxon>
        <taxon>fabids</taxon>
        <taxon>Malpighiales</taxon>
        <taxon>Rhizophoraceae</taxon>
        <taxon>Rhizophora</taxon>
    </lineage>
</organism>
<accession>A0A2P2J576</accession>
<name>A0A2P2J576_RHIMU</name>
<dbReference type="EMBL" id="GGEC01008064">
    <property type="protein sequence ID" value="MBW88547.1"/>
    <property type="molecule type" value="Transcribed_RNA"/>
</dbReference>
<evidence type="ECO:0000256" key="1">
    <source>
        <dbReference type="SAM" id="Phobius"/>
    </source>
</evidence>
<keyword evidence="1" id="KW-1133">Transmembrane helix</keyword>